<proteinExistence type="predicted"/>
<organism evidence="1 2">
    <name type="scientific">Tabrizicola soli</name>
    <dbReference type="NCBI Taxonomy" id="2185115"/>
    <lineage>
        <taxon>Bacteria</taxon>
        <taxon>Pseudomonadati</taxon>
        <taxon>Pseudomonadota</taxon>
        <taxon>Alphaproteobacteria</taxon>
        <taxon>Rhodobacterales</taxon>
        <taxon>Paracoccaceae</taxon>
        <taxon>Tabrizicola</taxon>
    </lineage>
</organism>
<keyword evidence="2" id="KW-1185">Reference proteome</keyword>
<gene>
    <name evidence="1" type="ORF">ACFOD6_11025</name>
</gene>
<comment type="caution">
    <text evidence="1">The sequence shown here is derived from an EMBL/GenBank/DDBJ whole genome shotgun (WGS) entry which is preliminary data.</text>
</comment>
<sequence>MHDGTFLGLPGVHRGEIIGIGPDGRAELLVPSLDETPVFALSLVPVTVASVGRLAAVTMMDDQPLILGLVQPPVPEVEADGEKLVIEARRELTLRCGKASIHLTADGRVTIRGTQVLSRSDGPNRVQGASVQLN</sequence>
<dbReference type="RefSeq" id="WP_197645614.1">
    <property type="nucleotide sequence ID" value="NZ_JAEACP010000015.1"/>
</dbReference>
<evidence type="ECO:0008006" key="3">
    <source>
        <dbReference type="Google" id="ProtNLM"/>
    </source>
</evidence>
<dbReference type="EMBL" id="JBHRSM010000019">
    <property type="protein sequence ID" value="MFC3086578.1"/>
    <property type="molecule type" value="Genomic_DNA"/>
</dbReference>
<evidence type="ECO:0000313" key="2">
    <source>
        <dbReference type="Proteomes" id="UP001595445"/>
    </source>
</evidence>
<dbReference type="Proteomes" id="UP001595445">
    <property type="component" value="Unassembled WGS sequence"/>
</dbReference>
<reference evidence="2" key="1">
    <citation type="journal article" date="2019" name="Int. J. Syst. Evol. Microbiol.">
        <title>The Global Catalogue of Microorganisms (GCM) 10K type strain sequencing project: providing services to taxonomists for standard genome sequencing and annotation.</title>
        <authorList>
            <consortium name="The Broad Institute Genomics Platform"/>
            <consortium name="The Broad Institute Genome Sequencing Center for Infectious Disease"/>
            <person name="Wu L."/>
            <person name="Ma J."/>
        </authorList>
    </citation>
    <scope>NUCLEOTIDE SEQUENCE [LARGE SCALE GENOMIC DNA]</scope>
    <source>
        <strain evidence="2">KCTC 62102</strain>
    </source>
</reference>
<accession>A0ABV7DX46</accession>
<protein>
    <recommendedName>
        <fullName evidence="3">Gp5/Type VI secretion system Vgr protein OB-fold domain-containing protein</fullName>
    </recommendedName>
</protein>
<name>A0ABV7DX46_9RHOB</name>
<evidence type="ECO:0000313" key="1">
    <source>
        <dbReference type="EMBL" id="MFC3086578.1"/>
    </source>
</evidence>